<evidence type="ECO:0000256" key="9">
    <source>
        <dbReference type="ARBA" id="ARBA00041789"/>
    </source>
</evidence>
<dbReference type="InterPro" id="IPR017383">
    <property type="entry name" value="ARPC1"/>
</dbReference>
<dbReference type="InterPro" id="IPR015943">
    <property type="entry name" value="WD40/YVTN_repeat-like_dom_sf"/>
</dbReference>
<feature type="region of interest" description="Disordered" evidence="10">
    <location>
        <begin position="373"/>
        <end position="405"/>
    </location>
</feature>
<dbReference type="InterPro" id="IPR036322">
    <property type="entry name" value="WD40_repeat_dom_sf"/>
</dbReference>
<dbReference type="Pfam" id="PF12894">
    <property type="entry name" value="ANAPC4_WD40"/>
    <property type="match status" value="1"/>
</dbReference>
<comment type="similarity">
    <text evidence="2">Belongs to the WD repeat ARPC1 family.</text>
</comment>
<keyword evidence="6" id="KW-0009">Actin-binding</keyword>
<dbReference type="PANTHER" id="PTHR10709:SF2">
    <property type="entry name" value="ACTIN-RELATED PROTEIN 2_3 COMPLEX SUBUNIT"/>
    <property type="match status" value="1"/>
</dbReference>
<dbReference type="GO" id="GO:0034314">
    <property type="term" value="P:Arp2/3 complex-mediated actin nucleation"/>
    <property type="evidence" value="ECO:0007669"/>
    <property type="project" value="InterPro"/>
</dbReference>
<dbReference type="GO" id="GO:0005885">
    <property type="term" value="C:Arp2/3 protein complex"/>
    <property type="evidence" value="ECO:0007669"/>
    <property type="project" value="InterPro"/>
</dbReference>
<evidence type="ECO:0000259" key="11">
    <source>
        <dbReference type="Pfam" id="PF12894"/>
    </source>
</evidence>
<sequence>MSLRLVSSARLDASISAHAVSGDGKLLAVARENEISILDRASPSQNWTPVARVGPCQHSQRVSGLAWSGSQLASCSHDSGAVVWTRTPQGAWSPNLVVTRLARAALCVRWAPGGAALALGAVDGAVVVCHRDEERSLWAPRMLQRGDPQSAAAVQDLAWHPAGSCLASVAADGSLRIHATPCRVALPEMETGTSAATRAQHHLAGAGAPTPPSTTLGAFGTLLYTATPSPGAWAMSVAWDPSGSCMAVASSCGGGAPPRLTLIAGLLTGGGACTAEALREAGTRAQTLDLRGPCLGLTSLLFLTEDVLVGAGFHGRPLVFRRGADGPWAQDCDPGPQEDAGGAQQPAGSPTPARPATLAQRIRMFEVDENRSLNVQGRRVGAGGGKAAGVGPGRPSGPARGPEHASHIGSLAGLAQGAFTSAGADGQLLLWQVTGVR</sequence>
<keyword evidence="4" id="KW-0853">WD repeat</keyword>
<dbReference type="EMBL" id="GDKF01004190">
    <property type="protein sequence ID" value="JAT74432.1"/>
    <property type="molecule type" value="Transcribed_RNA"/>
</dbReference>
<evidence type="ECO:0000313" key="12">
    <source>
        <dbReference type="EMBL" id="JAT74432.1"/>
    </source>
</evidence>
<comment type="subcellular location">
    <subcellularLocation>
        <location evidence="1">Cytoplasm</location>
        <location evidence="1">Cytoskeleton</location>
    </subcellularLocation>
</comment>
<accession>A0A1D2A5E2</accession>
<dbReference type="PANTHER" id="PTHR10709">
    <property type="entry name" value="ACTIN-RELATED PROTEIN 2/3 COMPLEX SUBUNIT 1"/>
    <property type="match status" value="1"/>
</dbReference>
<proteinExistence type="inferred from homology"/>
<dbReference type="AlphaFoldDB" id="A0A1D2A5E2"/>
<evidence type="ECO:0000256" key="3">
    <source>
        <dbReference type="ARBA" id="ARBA00022490"/>
    </source>
</evidence>
<dbReference type="InterPro" id="IPR024977">
    <property type="entry name" value="Apc4-like_WD40_dom"/>
</dbReference>
<keyword evidence="3" id="KW-0963">Cytoplasm</keyword>
<gene>
    <name evidence="12" type="ORF">g.10266</name>
</gene>
<reference evidence="12" key="1">
    <citation type="submission" date="2015-08" db="EMBL/GenBank/DDBJ databases">
        <authorList>
            <person name="Babu N.S."/>
            <person name="Beckwith C.J."/>
            <person name="Beseler K.G."/>
            <person name="Brison A."/>
            <person name="Carone J.V."/>
            <person name="Caskin T.P."/>
            <person name="Diamond M."/>
            <person name="Durham M.E."/>
            <person name="Foxe J.M."/>
            <person name="Go M."/>
            <person name="Henderson B.A."/>
            <person name="Jones I.B."/>
            <person name="McGettigan J.A."/>
            <person name="Micheletti S.J."/>
            <person name="Nasrallah M.E."/>
            <person name="Ortiz D."/>
            <person name="Piller C.R."/>
            <person name="Privatt S.R."/>
            <person name="Schneider S.L."/>
            <person name="Sharp S."/>
            <person name="Smith T.C."/>
            <person name="Stanton J.D."/>
            <person name="Ullery H.E."/>
            <person name="Wilson R.J."/>
            <person name="Serrano M.G."/>
            <person name="Buck G."/>
            <person name="Lee V."/>
            <person name="Wang Y."/>
            <person name="Carvalho R."/>
            <person name="Voegtly L."/>
            <person name="Shi R."/>
            <person name="Duckworth R."/>
            <person name="Johnson A."/>
            <person name="Loviza R."/>
            <person name="Walstead R."/>
            <person name="Shah Z."/>
            <person name="Kiflezghi M."/>
            <person name="Wade K."/>
            <person name="Ball S.L."/>
            <person name="Bradley K.W."/>
            <person name="Asai D.J."/>
            <person name="Bowman C.A."/>
            <person name="Russell D.A."/>
            <person name="Pope W.H."/>
            <person name="Jacobs-Sera D."/>
            <person name="Hendrix R.W."/>
            <person name="Hatfull G.F."/>
        </authorList>
    </citation>
    <scope>NUCLEOTIDE SEQUENCE</scope>
</reference>
<dbReference type="SUPFAM" id="SSF50978">
    <property type="entry name" value="WD40 repeat-like"/>
    <property type="match status" value="1"/>
</dbReference>
<evidence type="ECO:0000256" key="8">
    <source>
        <dbReference type="ARBA" id="ARBA00041244"/>
    </source>
</evidence>
<feature type="compositionally biased region" description="Gly residues" evidence="10">
    <location>
        <begin position="380"/>
        <end position="394"/>
    </location>
</feature>
<keyword evidence="7" id="KW-0206">Cytoskeleton</keyword>
<protein>
    <recommendedName>
        <fullName evidence="8">Arp2/3 complex 41 kDa subunit</fullName>
    </recommendedName>
    <alternativeName>
        <fullName evidence="9">p41-ARC</fullName>
    </alternativeName>
</protein>
<organism evidence="12">
    <name type="scientific">Auxenochlorella protothecoides</name>
    <name type="common">Green microalga</name>
    <name type="synonym">Chlorella protothecoides</name>
    <dbReference type="NCBI Taxonomy" id="3075"/>
    <lineage>
        <taxon>Eukaryota</taxon>
        <taxon>Viridiplantae</taxon>
        <taxon>Chlorophyta</taxon>
        <taxon>core chlorophytes</taxon>
        <taxon>Trebouxiophyceae</taxon>
        <taxon>Chlorellales</taxon>
        <taxon>Chlorellaceae</taxon>
        <taxon>Auxenochlorella</taxon>
    </lineage>
</organism>
<dbReference type="InterPro" id="IPR001680">
    <property type="entry name" value="WD40_rpt"/>
</dbReference>
<evidence type="ECO:0000256" key="2">
    <source>
        <dbReference type="ARBA" id="ARBA00006260"/>
    </source>
</evidence>
<dbReference type="SMART" id="SM00320">
    <property type="entry name" value="WD40"/>
    <property type="match status" value="4"/>
</dbReference>
<name>A0A1D2A5E2_AUXPR</name>
<dbReference type="Gene3D" id="2.130.10.10">
    <property type="entry name" value="YVTN repeat-like/Quinoprotein amine dehydrogenase"/>
    <property type="match status" value="1"/>
</dbReference>
<evidence type="ECO:0000256" key="5">
    <source>
        <dbReference type="ARBA" id="ARBA00022737"/>
    </source>
</evidence>
<evidence type="ECO:0000256" key="6">
    <source>
        <dbReference type="ARBA" id="ARBA00023203"/>
    </source>
</evidence>
<feature type="domain" description="Anaphase-promoting complex subunit 4-like WD40" evidence="11">
    <location>
        <begin position="109"/>
        <end position="178"/>
    </location>
</feature>
<feature type="region of interest" description="Disordered" evidence="10">
    <location>
        <begin position="327"/>
        <end position="355"/>
    </location>
</feature>
<evidence type="ECO:0000256" key="10">
    <source>
        <dbReference type="SAM" id="MobiDB-lite"/>
    </source>
</evidence>
<evidence type="ECO:0000256" key="1">
    <source>
        <dbReference type="ARBA" id="ARBA00004245"/>
    </source>
</evidence>
<evidence type="ECO:0000256" key="4">
    <source>
        <dbReference type="ARBA" id="ARBA00022574"/>
    </source>
</evidence>
<evidence type="ECO:0000256" key="7">
    <source>
        <dbReference type="ARBA" id="ARBA00023212"/>
    </source>
</evidence>
<dbReference type="GO" id="GO:0051015">
    <property type="term" value="F:actin filament binding"/>
    <property type="evidence" value="ECO:0007669"/>
    <property type="project" value="TreeGrafter"/>
</dbReference>
<keyword evidence="5" id="KW-0677">Repeat</keyword>